<evidence type="ECO:0000259" key="2">
    <source>
        <dbReference type="Pfam" id="PF02272"/>
    </source>
</evidence>
<dbReference type="PANTHER" id="PTHR47618:SF1">
    <property type="entry name" value="BIFUNCTIONAL OLIGORIBONUCLEASE AND PAP PHOSPHATASE NRNA"/>
    <property type="match status" value="1"/>
</dbReference>
<dbReference type="GO" id="GO:0003676">
    <property type="term" value="F:nucleic acid binding"/>
    <property type="evidence" value="ECO:0007669"/>
    <property type="project" value="InterPro"/>
</dbReference>
<sequence length="329" mass="35820">MKNNNWAEAVNFLQEGDRFLVVSHIHPDGDAIGSTCAVASILDQLGKSYTLINASGVPEKFAFLSHSKRILTPEQVREGDPFSRVVAVDVADAERMGDIEPFIAEDGHILNIDHHPTNDRFGAVNLIIDHAASTTEILCQLADELGLTWDLILAESLYTGLLTDTGGFRYANTTPAVMKLASRLLAVGVDAAGIADRTLETMTQNQLQLLQRSLDTLTFADEGRIAWMWLSRQDFIMTGANENDMDGIVNYARNVVGVDVGILFRETSTGDVKASLRSREIVDVGALAQSLGGGGHARAAGCTLRGSRNEVERRLLDQVKQRLREGSES</sequence>
<protein>
    <submittedName>
        <fullName evidence="3">Phosphoesterase RecJ domain-containing protein</fullName>
    </submittedName>
</protein>
<dbReference type="AlphaFoldDB" id="A0A1I6R5A2"/>
<evidence type="ECO:0000259" key="1">
    <source>
        <dbReference type="Pfam" id="PF01368"/>
    </source>
</evidence>
<dbReference type="Pfam" id="PF02272">
    <property type="entry name" value="DHHA1"/>
    <property type="match status" value="1"/>
</dbReference>
<dbReference type="Pfam" id="PF01368">
    <property type="entry name" value="DHH"/>
    <property type="match status" value="1"/>
</dbReference>
<accession>A0A1I6R5A2</accession>
<dbReference type="SUPFAM" id="SSF64182">
    <property type="entry name" value="DHH phosphoesterases"/>
    <property type="match status" value="1"/>
</dbReference>
<dbReference type="EMBL" id="FPAA01000004">
    <property type="protein sequence ID" value="SFS59760.1"/>
    <property type="molecule type" value="Genomic_DNA"/>
</dbReference>
<dbReference type="Proteomes" id="UP000198660">
    <property type="component" value="Unassembled WGS sequence"/>
</dbReference>
<dbReference type="InterPro" id="IPR051319">
    <property type="entry name" value="Oligoribo/pAp-PDE_c-di-AMP_PDE"/>
</dbReference>
<dbReference type="PANTHER" id="PTHR47618">
    <property type="entry name" value="BIFUNCTIONAL OLIGORIBONUCLEASE AND PAP PHOSPHATASE NRNA"/>
    <property type="match status" value="1"/>
</dbReference>
<proteinExistence type="predicted"/>
<reference evidence="4" key="1">
    <citation type="submission" date="2016-10" db="EMBL/GenBank/DDBJ databases">
        <authorList>
            <person name="Varghese N."/>
            <person name="Submissions S."/>
        </authorList>
    </citation>
    <scope>NUCLEOTIDE SEQUENCE [LARGE SCALE GENOMIC DNA]</scope>
    <source>
        <strain evidence="4">DSM 45789</strain>
    </source>
</reference>
<dbReference type="InterPro" id="IPR038763">
    <property type="entry name" value="DHH_sf"/>
</dbReference>
<dbReference type="OrthoDB" id="9803668at2"/>
<dbReference type="InterPro" id="IPR001667">
    <property type="entry name" value="DDH_dom"/>
</dbReference>
<organism evidence="3 4">
    <name type="scientific">Marininema halotolerans</name>
    <dbReference type="NCBI Taxonomy" id="1155944"/>
    <lineage>
        <taxon>Bacteria</taxon>
        <taxon>Bacillati</taxon>
        <taxon>Bacillota</taxon>
        <taxon>Bacilli</taxon>
        <taxon>Bacillales</taxon>
        <taxon>Thermoactinomycetaceae</taxon>
        <taxon>Marininema</taxon>
    </lineage>
</organism>
<dbReference type="Gene3D" id="3.90.1640.10">
    <property type="entry name" value="inorganic pyrophosphatase (n-terminal core)"/>
    <property type="match status" value="1"/>
</dbReference>
<name>A0A1I6R5A2_9BACL</name>
<evidence type="ECO:0000313" key="3">
    <source>
        <dbReference type="EMBL" id="SFS59760.1"/>
    </source>
</evidence>
<dbReference type="Gene3D" id="3.10.310.30">
    <property type="match status" value="1"/>
</dbReference>
<dbReference type="InterPro" id="IPR003156">
    <property type="entry name" value="DHHA1_dom"/>
</dbReference>
<gene>
    <name evidence="3" type="ORF">SAMN05444972_104132</name>
</gene>
<evidence type="ECO:0000313" key="4">
    <source>
        <dbReference type="Proteomes" id="UP000198660"/>
    </source>
</evidence>
<feature type="domain" description="DHHA1" evidence="2">
    <location>
        <begin position="238"/>
        <end position="324"/>
    </location>
</feature>
<dbReference type="RefSeq" id="WP_091835741.1">
    <property type="nucleotide sequence ID" value="NZ_FPAA01000004.1"/>
</dbReference>
<keyword evidence="4" id="KW-1185">Reference proteome</keyword>
<feature type="domain" description="DDH" evidence="1">
    <location>
        <begin position="19"/>
        <end position="160"/>
    </location>
</feature>